<organism evidence="5 6">
    <name type="scientific">Ananas comosus</name>
    <name type="common">Pineapple</name>
    <name type="synonym">Ananas ananas</name>
    <dbReference type="NCBI Taxonomy" id="4615"/>
    <lineage>
        <taxon>Eukaryota</taxon>
        <taxon>Viridiplantae</taxon>
        <taxon>Streptophyta</taxon>
        <taxon>Embryophyta</taxon>
        <taxon>Tracheophyta</taxon>
        <taxon>Spermatophyta</taxon>
        <taxon>Magnoliopsida</taxon>
        <taxon>Liliopsida</taxon>
        <taxon>Poales</taxon>
        <taxon>Bromeliaceae</taxon>
        <taxon>Bromelioideae</taxon>
        <taxon>Ananas</taxon>
    </lineage>
</organism>
<protein>
    <submittedName>
        <fullName evidence="6">Uncharacterized protein LOC109727494</fullName>
    </submittedName>
</protein>
<sequence length="789" mass="88875">MAYVQQYSGDTPMPSPSASPSPSVGPTATADALMVVASVIMGLLAGLLLVRSLLSRLSGAATTHPTVRFFLWVVFALFLPLTSYLFSAVKNSLEEIRPLLILLWMLLAELLRKKLEGVSKINASPLQGINEQSTWDAVEQIVRIAWLGFLIYWYKIIEVEFVILWAFSVIKVAQRVAAIEVAKRSFALGENPHLIAGYMRQLSAEEAEEQQQQQETAATGEEEEEVVNNATSAMMACKYVIMGEDKVKRKEGPHGYSLQLSDAKERDKMVTIGDVWRLAASGGDALFSSERLNLKDLCLSFALYKLLRRRFEEYPSAESGRRESLHFLLCSLLGDDKYISTRDRRLAEEHKAERVFRVVEDELSFLSDYYYSTIRVTLPNLWFFLLNCVVTLVILFFCCIMFISVIVWRNILLFDQQDDSTEVPNTYELIITILLIATLFLLEFAEAVTYVLSDWVMVSLLCTYAKKPSWRRSASVRWAFSTLRRVKTCLKRPDLKFNQHSVIEPRGRTLRIFSQLVLRHRFLYVQSMLLKPMLYRPFLGVRSTPVPTEVKAAIAKYLVDSEGRGPVPRIGESVLRRNGAAAEELLQACKSDGAAETVIVWHIATCLYEMKHPQSPWLSPSPSPPQQPQQSDEHDTQANHRIAKTLSRYCAYLLALSPELLPDDAATTATAYKAAVKEIQDVILKGHDRKADDFERVIRMRKANGTAAERGAELGHQLVEAVGNEQLVWKVLAELWTEIVVYVAPSDNVKSHAQALAHGGEFITHVWALLTHGGILRWPDPPPADESPV</sequence>
<dbReference type="PANTHER" id="PTHR31325">
    <property type="entry name" value="OS01G0798800 PROTEIN-RELATED"/>
    <property type="match status" value="1"/>
</dbReference>
<keyword evidence="5" id="KW-1185">Reference proteome</keyword>
<dbReference type="Pfam" id="PF04578">
    <property type="entry name" value="DUF594"/>
    <property type="match status" value="1"/>
</dbReference>
<evidence type="ECO:0000313" key="5">
    <source>
        <dbReference type="Proteomes" id="UP000515123"/>
    </source>
</evidence>
<feature type="transmembrane region" description="Helical" evidence="3">
    <location>
        <begin position="32"/>
        <end position="54"/>
    </location>
</feature>
<dbReference type="AlphaFoldDB" id="A0A6P5GZH1"/>
<feature type="transmembrane region" description="Helical" evidence="3">
    <location>
        <begin position="381"/>
        <end position="409"/>
    </location>
</feature>
<keyword evidence="3" id="KW-0472">Membrane</keyword>
<dbReference type="RefSeq" id="XP_020113219.1">
    <property type="nucleotide sequence ID" value="XM_020257630.1"/>
</dbReference>
<feature type="region of interest" description="Disordered" evidence="2">
    <location>
        <begin position="614"/>
        <end position="638"/>
    </location>
</feature>
<dbReference type="InterPro" id="IPR025315">
    <property type="entry name" value="DUF4220"/>
</dbReference>
<feature type="transmembrane region" description="Helical" evidence="3">
    <location>
        <begin position="66"/>
        <end position="89"/>
    </location>
</feature>
<reference evidence="6" key="2">
    <citation type="submission" date="2025-08" db="UniProtKB">
        <authorList>
            <consortium name="RefSeq"/>
        </authorList>
    </citation>
    <scope>IDENTIFICATION</scope>
    <source>
        <tissue evidence="6">Leaf</tissue>
    </source>
</reference>
<dbReference type="Pfam" id="PF13968">
    <property type="entry name" value="DUF4220"/>
    <property type="match status" value="1"/>
</dbReference>
<proteinExistence type="predicted"/>
<dbReference type="InterPro" id="IPR007658">
    <property type="entry name" value="DUF594"/>
</dbReference>
<accession>A0A6P5GZH1</accession>
<evidence type="ECO:0000256" key="2">
    <source>
        <dbReference type="SAM" id="MobiDB-lite"/>
    </source>
</evidence>
<feature type="region of interest" description="Disordered" evidence="2">
    <location>
        <begin position="1"/>
        <end position="24"/>
    </location>
</feature>
<feature type="transmembrane region" description="Helical" evidence="3">
    <location>
        <begin position="429"/>
        <end position="462"/>
    </location>
</feature>
<keyword evidence="3" id="KW-1133">Transmembrane helix</keyword>
<keyword evidence="3" id="KW-0812">Transmembrane</keyword>
<keyword evidence="1" id="KW-0175">Coiled coil</keyword>
<name>A0A6P5GZH1_ANACO</name>
<reference evidence="5" key="1">
    <citation type="journal article" date="2015" name="Nat. Genet.">
        <title>The pineapple genome and the evolution of CAM photosynthesis.</title>
        <authorList>
            <person name="Ming R."/>
            <person name="VanBuren R."/>
            <person name="Wai C.M."/>
            <person name="Tang H."/>
            <person name="Schatz M.C."/>
            <person name="Bowers J.E."/>
            <person name="Lyons E."/>
            <person name="Wang M.L."/>
            <person name="Chen J."/>
            <person name="Biggers E."/>
            <person name="Zhang J."/>
            <person name="Huang L."/>
            <person name="Zhang L."/>
            <person name="Miao W."/>
            <person name="Zhang J."/>
            <person name="Ye Z."/>
            <person name="Miao C."/>
            <person name="Lin Z."/>
            <person name="Wang H."/>
            <person name="Zhou H."/>
            <person name="Yim W.C."/>
            <person name="Priest H.D."/>
            <person name="Zheng C."/>
            <person name="Woodhouse M."/>
            <person name="Edger P.P."/>
            <person name="Guyot R."/>
            <person name="Guo H.B."/>
            <person name="Guo H."/>
            <person name="Zheng G."/>
            <person name="Singh R."/>
            <person name="Sharma A."/>
            <person name="Min X."/>
            <person name="Zheng Y."/>
            <person name="Lee H."/>
            <person name="Gurtowski J."/>
            <person name="Sedlazeck F.J."/>
            <person name="Harkess A."/>
            <person name="McKain M.R."/>
            <person name="Liao Z."/>
            <person name="Fang J."/>
            <person name="Liu J."/>
            <person name="Zhang X."/>
            <person name="Zhang Q."/>
            <person name="Hu W."/>
            <person name="Qin Y."/>
            <person name="Wang K."/>
            <person name="Chen L.Y."/>
            <person name="Shirley N."/>
            <person name="Lin Y.R."/>
            <person name="Liu L.Y."/>
            <person name="Hernandez A.G."/>
            <person name="Wright C.L."/>
            <person name="Bulone V."/>
            <person name="Tuskan G.A."/>
            <person name="Heath K."/>
            <person name="Zee F."/>
            <person name="Moore P.H."/>
            <person name="Sunkar R."/>
            <person name="Leebens-Mack J.H."/>
            <person name="Mockler T."/>
            <person name="Bennetzen J.L."/>
            <person name="Freeling M."/>
            <person name="Sankoff D."/>
            <person name="Paterson A.H."/>
            <person name="Zhu X."/>
            <person name="Yang X."/>
            <person name="Smith J.A."/>
            <person name="Cushman J.C."/>
            <person name="Paull R.E."/>
            <person name="Yu Q."/>
        </authorList>
    </citation>
    <scope>NUCLEOTIDE SEQUENCE [LARGE SCALE GENOMIC DNA]</scope>
    <source>
        <strain evidence="5">cv. F153</strain>
    </source>
</reference>
<dbReference type="GeneID" id="109727494"/>
<dbReference type="Proteomes" id="UP000515123">
    <property type="component" value="Linkage group 22"/>
</dbReference>
<evidence type="ECO:0000256" key="3">
    <source>
        <dbReference type="SAM" id="Phobius"/>
    </source>
</evidence>
<feature type="coiled-coil region" evidence="1">
    <location>
        <begin position="195"/>
        <end position="224"/>
    </location>
</feature>
<gene>
    <name evidence="6" type="primary">LOC109727494</name>
</gene>
<evidence type="ECO:0000256" key="1">
    <source>
        <dbReference type="SAM" id="Coils"/>
    </source>
</evidence>
<evidence type="ECO:0000313" key="6">
    <source>
        <dbReference type="RefSeq" id="XP_020113219.1"/>
    </source>
</evidence>
<dbReference type="OrthoDB" id="666405at2759"/>
<evidence type="ECO:0000259" key="4">
    <source>
        <dbReference type="Pfam" id="PF13968"/>
    </source>
</evidence>
<feature type="domain" description="DUF4220" evidence="4">
    <location>
        <begin position="72"/>
        <end position="503"/>
    </location>
</feature>